<dbReference type="PANTHER" id="PTHR47679:SF1">
    <property type="entry name" value="PROTEIN TORNADO 1"/>
    <property type="match status" value="1"/>
</dbReference>
<keyword evidence="3" id="KW-1185">Reference proteome</keyword>
<name>A0A9D4V662_ADICA</name>
<dbReference type="SUPFAM" id="SSF52540">
    <property type="entry name" value="P-loop containing nucleoside triphosphate hydrolases"/>
    <property type="match status" value="1"/>
</dbReference>
<dbReference type="PANTHER" id="PTHR47679">
    <property type="entry name" value="PROTEIN TORNADO 1"/>
    <property type="match status" value="1"/>
</dbReference>
<comment type="caution">
    <text evidence="2">The sequence shown here is derived from an EMBL/GenBank/DDBJ whole genome shotgun (WGS) entry which is preliminary data.</text>
</comment>
<dbReference type="Gene3D" id="3.40.50.300">
    <property type="entry name" value="P-loop containing nucleotide triphosphate hydrolases"/>
    <property type="match status" value="1"/>
</dbReference>
<organism evidence="2 3">
    <name type="scientific">Adiantum capillus-veneris</name>
    <name type="common">Maidenhair fern</name>
    <dbReference type="NCBI Taxonomy" id="13818"/>
    <lineage>
        <taxon>Eukaryota</taxon>
        <taxon>Viridiplantae</taxon>
        <taxon>Streptophyta</taxon>
        <taxon>Embryophyta</taxon>
        <taxon>Tracheophyta</taxon>
        <taxon>Polypodiopsida</taxon>
        <taxon>Polypodiidae</taxon>
        <taxon>Polypodiales</taxon>
        <taxon>Pteridineae</taxon>
        <taxon>Pteridaceae</taxon>
        <taxon>Vittarioideae</taxon>
        <taxon>Adiantum</taxon>
    </lineage>
</organism>
<protein>
    <submittedName>
        <fullName evidence="2">Uncharacterized protein</fullName>
    </submittedName>
</protein>
<evidence type="ECO:0000313" key="2">
    <source>
        <dbReference type="EMBL" id="KAI5079647.1"/>
    </source>
</evidence>
<dbReference type="EMBL" id="JABFUD020000005">
    <property type="protein sequence ID" value="KAI5079647.1"/>
    <property type="molecule type" value="Genomic_DNA"/>
</dbReference>
<sequence length="675" mass="75880">MPFLAGKWLDGRCSPRPTSPGNCDSFLSSNQCIALPFHSLAEVKEQAARTSGIEVTHVNHGGLEIAFWDLAGHKEFHALHDVFMPNQPGPSLFLLVCSLVSNQNIAPTCKTRDQLSSELKYWLRYISSNTKHNSPPSRAQVILVFTHLDKLAEPYLQAAAITRANNLKDELGSSFAPVASVQKSTFFVDSRHVGSVSNVVTTFLSESKKICYSCEDIYKVCDDAKRHIAELIRRYPHQVWLTKHDLVLSLLDSFFSTAPLEGALVSSQMHDVTKALVHHLHQTGSVVYFKECDMIMLNLQWFCKDFMGSILEKTTKTSKSLHNSSLHTSHNGFWERGEMNAVLESILYNNESLDGEGKRVRGKSSSTGLALSHDKKSEYIEQLISIMKQLDLCFEIEDNGKSGLFLPATLNDKEERKLRRWSTDRLGVSLGIAAGDFGYVGYRLMCEDEDHTFLTPGIFPRLQVHLRKVLETACYQLEKDIIKSVEDCMEVIIEFNEVPLSFIDIMVRFPAKPKQQVDVFKFIKKVVRGVRDLQRESGCWSGVQLIEAALRPSCVEGLVPPEHKEKEFATFESLRGKIQRHDVVADFESITYTWGPVEAVGLQAECVPAISLLGERAFSEIVLQERILKVEELSKSLGIEEVHMMTNTTDASSRPSIPILDTIDGQISAQCWEEH</sequence>
<accession>A0A9D4V662</accession>
<reference evidence="2 3" key="1">
    <citation type="submission" date="2021-01" db="EMBL/GenBank/DDBJ databases">
        <title>Adiantum capillus-veneris genome.</title>
        <authorList>
            <person name="Fang Y."/>
            <person name="Liao Q."/>
        </authorList>
    </citation>
    <scope>NUCLEOTIDE SEQUENCE [LARGE SCALE GENOMIC DNA]</scope>
    <source>
        <strain evidence="2">H3</strain>
        <tissue evidence="2">Leaf</tissue>
    </source>
</reference>
<proteinExistence type="predicted"/>
<dbReference type="Proteomes" id="UP000886520">
    <property type="component" value="Chromosome 5"/>
</dbReference>
<dbReference type="InterPro" id="IPR027417">
    <property type="entry name" value="P-loop_NTPase"/>
</dbReference>
<evidence type="ECO:0000313" key="3">
    <source>
        <dbReference type="Proteomes" id="UP000886520"/>
    </source>
</evidence>
<dbReference type="OrthoDB" id="537968at2759"/>
<keyword evidence="1" id="KW-0150">Chloroplast</keyword>
<gene>
    <name evidence="2" type="ORF">GOP47_0005126</name>
</gene>
<keyword evidence="1" id="KW-0934">Plastid</keyword>
<dbReference type="AlphaFoldDB" id="A0A9D4V662"/>
<evidence type="ECO:0000256" key="1">
    <source>
        <dbReference type="ARBA" id="ARBA00022528"/>
    </source>
</evidence>